<evidence type="ECO:0000259" key="8">
    <source>
        <dbReference type="PROSITE" id="PS50110"/>
    </source>
</evidence>
<name>A0A9D7SZ08_9BACT</name>
<dbReference type="GO" id="GO:0000976">
    <property type="term" value="F:transcription cis-regulatory region binding"/>
    <property type="evidence" value="ECO:0007669"/>
    <property type="project" value="TreeGrafter"/>
</dbReference>
<keyword evidence="3" id="KW-0805">Transcription regulation</keyword>
<dbReference type="SMART" id="SM00448">
    <property type="entry name" value="REC"/>
    <property type="match status" value="1"/>
</dbReference>
<dbReference type="InterPro" id="IPR036388">
    <property type="entry name" value="WH-like_DNA-bd_sf"/>
</dbReference>
<feature type="domain" description="OmpR/PhoB-type" evidence="9">
    <location>
        <begin position="129"/>
        <end position="226"/>
    </location>
</feature>
<keyword evidence="1 6" id="KW-0597">Phosphoprotein</keyword>
<organism evidence="10 11">
    <name type="scientific">Candidatus Opimibacter skivensis</name>
    <dbReference type="NCBI Taxonomy" id="2982028"/>
    <lineage>
        <taxon>Bacteria</taxon>
        <taxon>Pseudomonadati</taxon>
        <taxon>Bacteroidota</taxon>
        <taxon>Saprospiria</taxon>
        <taxon>Saprospirales</taxon>
        <taxon>Saprospiraceae</taxon>
        <taxon>Candidatus Opimibacter</taxon>
    </lineage>
</organism>
<evidence type="ECO:0000313" key="11">
    <source>
        <dbReference type="Proteomes" id="UP000808337"/>
    </source>
</evidence>
<dbReference type="FunFam" id="3.40.50.2300:FF:000001">
    <property type="entry name" value="DNA-binding response regulator PhoB"/>
    <property type="match status" value="1"/>
</dbReference>
<gene>
    <name evidence="10" type="ORF">IPP15_21335</name>
</gene>
<dbReference type="PROSITE" id="PS51755">
    <property type="entry name" value="OMPR_PHOB"/>
    <property type="match status" value="1"/>
</dbReference>
<evidence type="ECO:0000256" key="4">
    <source>
        <dbReference type="ARBA" id="ARBA00023125"/>
    </source>
</evidence>
<dbReference type="Gene3D" id="3.40.50.2300">
    <property type="match status" value="1"/>
</dbReference>
<dbReference type="AlphaFoldDB" id="A0A9D7SZ08"/>
<sequence length="231" mass="26838">MKERILYVEDDDSLSFITKDQLEMEGYDVTHAVNGKEAWSIFRKAEFDICLLDVMLPQLDGFELARKIRGVSKHIPIIFLTAKSMQEDKMEGFLLGGDDYVTKPYSFEELKFRINVFLRRRKVIEAAPKEAMTVGLYLFDYPNLDLSVNGTARGLTQREADILYYLASRPNQVIRRSDILEDIWGKDDYFYGRSLDVFISRLRKYLNDDPDISIENVHSVGFKLNIPDRKA</sequence>
<accession>A0A9D7SZ08</accession>
<dbReference type="GO" id="GO:0006355">
    <property type="term" value="P:regulation of DNA-templated transcription"/>
    <property type="evidence" value="ECO:0007669"/>
    <property type="project" value="InterPro"/>
</dbReference>
<dbReference type="Proteomes" id="UP000808337">
    <property type="component" value="Unassembled WGS sequence"/>
</dbReference>
<evidence type="ECO:0000256" key="3">
    <source>
        <dbReference type="ARBA" id="ARBA00023015"/>
    </source>
</evidence>
<dbReference type="SUPFAM" id="SSF52172">
    <property type="entry name" value="CheY-like"/>
    <property type="match status" value="1"/>
</dbReference>
<proteinExistence type="predicted"/>
<dbReference type="GO" id="GO:0000156">
    <property type="term" value="F:phosphorelay response regulator activity"/>
    <property type="evidence" value="ECO:0007669"/>
    <property type="project" value="TreeGrafter"/>
</dbReference>
<dbReference type="PANTHER" id="PTHR48111">
    <property type="entry name" value="REGULATOR OF RPOS"/>
    <property type="match status" value="1"/>
</dbReference>
<protein>
    <submittedName>
        <fullName evidence="10">Response regulator transcription factor</fullName>
    </submittedName>
</protein>
<evidence type="ECO:0000313" key="10">
    <source>
        <dbReference type="EMBL" id="MBK9984871.1"/>
    </source>
</evidence>
<evidence type="ECO:0000259" key="9">
    <source>
        <dbReference type="PROSITE" id="PS51755"/>
    </source>
</evidence>
<dbReference type="EMBL" id="JADKGY010000032">
    <property type="protein sequence ID" value="MBK9984871.1"/>
    <property type="molecule type" value="Genomic_DNA"/>
</dbReference>
<dbReference type="Pfam" id="PF00072">
    <property type="entry name" value="Response_reg"/>
    <property type="match status" value="1"/>
</dbReference>
<keyword evidence="2" id="KW-0902">Two-component regulatory system</keyword>
<evidence type="ECO:0000256" key="7">
    <source>
        <dbReference type="PROSITE-ProRule" id="PRU01091"/>
    </source>
</evidence>
<dbReference type="InterPro" id="IPR001789">
    <property type="entry name" value="Sig_transdc_resp-reg_receiver"/>
</dbReference>
<keyword evidence="4 7" id="KW-0238">DNA-binding</keyword>
<dbReference type="CDD" id="cd17574">
    <property type="entry name" value="REC_OmpR"/>
    <property type="match status" value="1"/>
</dbReference>
<dbReference type="InterPro" id="IPR011006">
    <property type="entry name" value="CheY-like_superfamily"/>
</dbReference>
<dbReference type="InterPro" id="IPR001867">
    <property type="entry name" value="OmpR/PhoB-type_DNA-bd"/>
</dbReference>
<evidence type="ECO:0000256" key="6">
    <source>
        <dbReference type="PROSITE-ProRule" id="PRU00169"/>
    </source>
</evidence>
<comment type="caution">
    <text evidence="10">The sequence shown here is derived from an EMBL/GenBank/DDBJ whole genome shotgun (WGS) entry which is preliminary data.</text>
</comment>
<feature type="domain" description="Response regulatory" evidence="8">
    <location>
        <begin position="4"/>
        <end position="118"/>
    </location>
</feature>
<reference evidence="10 11" key="1">
    <citation type="submission" date="2020-10" db="EMBL/GenBank/DDBJ databases">
        <title>Connecting structure to function with the recovery of over 1000 high-quality activated sludge metagenome-assembled genomes encoding full-length rRNA genes using long-read sequencing.</title>
        <authorList>
            <person name="Singleton C.M."/>
            <person name="Petriglieri F."/>
            <person name="Kristensen J.M."/>
            <person name="Kirkegaard R.H."/>
            <person name="Michaelsen T.Y."/>
            <person name="Andersen M.H."/>
            <person name="Karst S.M."/>
            <person name="Dueholm M.S."/>
            <person name="Nielsen P.H."/>
            <person name="Albertsen M."/>
        </authorList>
    </citation>
    <scope>NUCLEOTIDE SEQUENCE [LARGE SCALE GENOMIC DNA]</scope>
    <source>
        <strain evidence="10">Ribe_18-Q3-R11-54_MAXAC.273</strain>
    </source>
</reference>
<dbReference type="GO" id="GO:0005829">
    <property type="term" value="C:cytosol"/>
    <property type="evidence" value="ECO:0007669"/>
    <property type="project" value="TreeGrafter"/>
</dbReference>
<feature type="modified residue" description="4-aspartylphosphate" evidence="6">
    <location>
        <position position="53"/>
    </location>
</feature>
<dbReference type="InterPro" id="IPR039420">
    <property type="entry name" value="WalR-like"/>
</dbReference>
<dbReference type="CDD" id="cd00383">
    <property type="entry name" value="trans_reg_C"/>
    <property type="match status" value="1"/>
</dbReference>
<dbReference type="Gene3D" id="1.10.10.10">
    <property type="entry name" value="Winged helix-like DNA-binding domain superfamily/Winged helix DNA-binding domain"/>
    <property type="match status" value="1"/>
</dbReference>
<keyword evidence="5" id="KW-0804">Transcription</keyword>
<dbReference type="GO" id="GO:0032993">
    <property type="term" value="C:protein-DNA complex"/>
    <property type="evidence" value="ECO:0007669"/>
    <property type="project" value="TreeGrafter"/>
</dbReference>
<feature type="DNA-binding region" description="OmpR/PhoB-type" evidence="7">
    <location>
        <begin position="129"/>
        <end position="226"/>
    </location>
</feature>
<dbReference type="SMART" id="SM00862">
    <property type="entry name" value="Trans_reg_C"/>
    <property type="match status" value="1"/>
</dbReference>
<evidence type="ECO:0000256" key="1">
    <source>
        <dbReference type="ARBA" id="ARBA00022553"/>
    </source>
</evidence>
<evidence type="ECO:0000256" key="5">
    <source>
        <dbReference type="ARBA" id="ARBA00023163"/>
    </source>
</evidence>
<dbReference type="PANTHER" id="PTHR48111:SF40">
    <property type="entry name" value="PHOSPHATE REGULON TRANSCRIPTIONAL REGULATORY PROTEIN PHOB"/>
    <property type="match status" value="1"/>
</dbReference>
<evidence type="ECO:0000256" key="2">
    <source>
        <dbReference type="ARBA" id="ARBA00023012"/>
    </source>
</evidence>
<dbReference type="Pfam" id="PF00486">
    <property type="entry name" value="Trans_reg_C"/>
    <property type="match status" value="1"/>
</dbReference>
<dbReference type="PROSITE" id="PS50110">
    <property type="entry name" value="RESPONSE_REGULATORY"/>
    <property type="match status" value="1"/>
</dbReference>